<accession>A0A4C1TWX5</accession>
<evidence type="ECO:0000313" key="2">
    <source>
        <dbReference type="Proteomes" id="UP000299102"/>
    </source>
</evidence>
<dbReference type="AlphaFoldDB" id="A0A4C1TWX5"/>
<dbReference type="EMBL" id="BGZK01000097">
    <property type="protein sequence ID" value="GBP18490.1"/>
    <property type="molecule type" value="Genomic_DNA"/>
</dbReference>
<sequence>MEKNVELMSSPAYSPDLVPRDFYLFAKIKNHLRGQQFSSLEEAMDEYEKHVSEAVHAEDVLRTSRVSEAFSTKRIVFDMCRCVLTNRSHPSARTSSGPFSFDVDGRRWRCVYTSRVIDDVPVDFSNVFNDVITVIHSFEHSTRFKQSSPIFKRRQERDNNSPELNCCGASKKGRVGVNGNAEAANPRYFSRRSPILHEIGPRISCLSLEV</sequence>
<keyword evidence="2" id="KW-1185">Reference proteome</keyword>
<reference evidence="1 2" key="1">
    <citation type="journal article" date="2019" name="Commun. Biol.">
        <title>The bagworm genome reveals a unique fibroin gene that provides high tensile strength.</title>
        <authorList>
            <person name="Kono N."/>
            <person name="Nakamura H."/>
            <person name="Ohtoshi R."/>
            <person name="Tomita M."/>
            <person name="Numata K."/>
            <person name="Arakawa K."/>
        </authorList>
    </citation>
    <scope>NUCLEOTIDE SEQUENCE [LARGE SCALE GENOMIC DNA]</scope>
</reference>
<evidence type="ECO:0008006" key="3">
    <source>
        <dbReference type="Google" id="ProtNLM"/>
    </source>
</evidence>
<dbReference type="GO" id="GO:0003676">
    <property type="term" value="F:nucleic acid binding"/>
    <property type="evidence" value="ECO:0007669"/>
    <property type="project" value="InterPro"/>
</dbReference>
<organism evidence="1 2">
    <name type="scientific">Eumeta variegata</name>
    <name type="common">Bagworm moth</name>
    <name type="synonym">Eumeta japonica</name>
    <dbReference type="NCBI Taxonomy" id="151549"/>
    <lineage>
        <taxon>Eukaryota</taxon>
        <taxon>Metazoa</taxon>
        <taxon>Ecdysozoa</taxon>
        <taxon>Arthropoda</taxon>
        <taxon>Hexapoda</taxon>
        <taxon>Insecta</taxon>
        <taxon>Pterygota</taxon>
        <taxon>Neoptera</taxon>
        <taxon>Endopterygota</taxon>
        <taxon>Lepidoptera</taxon>
        <taxon>Glossata</taxon>
        <taxon>Ditrysia</taxon>
        <taxon>Tineoidea</taxon>
        <taxon>Psychidae</taxon>
        <taxon>Oiketicinae</taxon>
        <taxon>Eumeta</taxon>
    </lineage>
</organism>
<dbReference type="Gene3D" id="3.30.420.10">
    <property type="entry name" value="Ribonuclease H-like superfamily/Ribonuclease H"/>
    <property type="match status" value="1"/>
</dbReference>
<protein>
    <recommendedName>
        <fullName evidence="3">Mariner Mos1 transposase</fullName>
    </recommendedName>
</protein>
<proteinExistence type="predicted"/>
<evidence type="ECO:0000313" key="1">
    <source>
        <dbReference type="EMBL" id="GBP18490.1"/>
    </source>
</evidence>
<dbReference type="Proteomes" id="UP000299102">
    <property type="component" value="Unassembled WGS sequence"/>
</dbReference>
<comment type="caution">
    <text evidence="1">The sequence shown here is derived from an EMBL/GenBank/DDBJ whole genome shotgun (WGS) entry which is preliminary data.</text>
</comment>
<name>A0A4C1TWX5_EUMVA</name>
<dbReference type="InterPro" id="IPR036397">
    <property type="entry name" value="RNaseH_sf"/>
</dbReference>
<gene>
    <name evidence="1" type="ORF">EVAR_93895_1</name>
</gene>